<evidence type="ECO:0008006" key="3">
    <source>
        <dbReference type="Google" id="ProtNLM"/>
    </source>
</evidence>
<gene>
    <name evidence="1" type="ORF">ACH5RR_036021</name>
</gene>
<proteinExistence type="predicted"/>
<keyword evidence="2" id="KW-1185">Reference proteome</keyword>
<comment type="caution">
    <text evidence="1">The sequence shown here is derived from an EMBL/GenBank/DDBJ whole genome shotgun (WGS) entry which is preliminary data.</text>
</comment>
<dbReference type="EMBL" id="JBJUIK010000015">
    <property type="protein sequence ID" value="KAL3501572.1"/>
    <property type="molecule type" value="Genomic_DNA"/>
</dbReference>
<name>A0ABD2Y6R3_9GENT</name>
<dbReference type="AlphaFoldDB" id="A0ABD2Y6R3"/>
<evidence type="ECO:0000313" key="1">
    <source>
        <dbReference type="EMBL" id="KAL3501572.1"/>
    </source>
</evidence>
<dbReference type="PANTHER" id="PTHR19446">
    <property type="entry name" value="REVERSE TRANSCRIPTASES"/>
    <property type="match status" value="1"/>
</dbReference>
<organism evidence="1 2">
    <name type="scientific">Cinchona calisaya</name>
    <dbReference type="NCBI Taxonomy" id="153742"/>
    <lineage>
        <taxon>Eukaryota</taxon>
        <taxon>Viridiplantae</taxon>
        <taxon>Streptophyta</taxon>
        <taxon>Embryophyta</taxon>
        <taxon>Tracheophyta</taxon>
        <taxon>Spermatophyta</taxon>
        <taxon>Magnoliopsida</taxon>
        <taxon>eudicotyledons</taxon>
        <taxon>Gunneridae</taxon>
        <taxon>Pentapetalae</taxon>
        <taxon>asterids</taxon>
        <taxon>lamiids</taxon>
        <taxon>Gentianales</taxon>
        <taxon>Rubiaceae</taxon>
        <taxon>Cinchonoideae</taxon>
        <taxon>Cinchoneae</taxon>
        <taxon>Cinchona</taxon>
    </lineage>
</organism>
<dbReference type="Proteomes" id="UP001630127">
    <property type="component" value="Unassembled WGS sequence"/>
</dbReference>
<evidence type="ECO:0000313" key="2">
    <source>
        <dbReference type="Proteomes" id="UP001630127"/>
    </source>
</evidence>
<protein>
    <recommendedName>
        <fullName evidence="3">Reverse transcriptase domain-containing protein</fullName>
    </recommendedName>
</protein>
<sequence>MSDYQFRFMPERSTVEVIHLLRRLIERYCDTKNDLHIILIDLEKAYDRVSREVMWRVLEKIGIRIAYIESIKKMYEDVVTSVRIPGRLTREFPINIDLH</sequence>
<reference evidence="1 2" key="1">
    <citation type="submission" date="2024-11" db="EMBL/GenBank/DDBJ databases">
        <title>A near-complete genome assembly of Cinchona calisaya.</title>
        <authorList>
            <person name="Lian D.C."/>
            <person name="Zhao X.W."/>
            <person name="Wei L."/>
        </authorList>
    </citation>
    <scope>NUCLEOTIDE SEQUENCE [LARGE SCALE GENOMIC DNA]</scope>
    <source>
        <tissue evidence="1">Nenye</tissue>
    </source>
</reference>
<accession>A0ABD2Y6R3</accession>